<evidence type="ECO:0000313" key="2">
    <source>
        <dbReference type="EMBL" id="NMM50317.1"/>
    </source>
</evidence>
<reference evidence="2 3" key="1">
    <citation type="submission" date="2020-04" db="EMBL/GenBank/DDBJ databases">
        <title>Flammeovirgaceae bacterium KN852 isolated from deep sea.</title>
        <authorList>
            <person name="Zhang D.-C."/>
        </authorList>
    </citation>
    <scope>NUCLEOTIDE SEQUENCE [LARGE SCALE GENOMIC DNA]</scope>
    <source>
        <strain evidence="2 3">KN852</strain>
    </source>
</reference>
<accession>A0A848J179</accession>
<organism evidence="2 3">
    <name type="scientific">Marinigracilibium pacificum</name>
    <dbReference type="NCBI Taxonomy" id="2729599"/>
    <lineage>
        <taxon>Bacteria</taxon>
        <taxon>Pseudomonadati</taxon>
        <taxon>Bacteroidota</taxon>
        <taxon>Cytophagia</taxon>
        <taxon>Cytophagales</taxon>
        <taxon>Flammeovirgaceae</taxon>
        <taxon>Marinigracilibium</taxon>
    </lineage>
</organism>
<comment type="caution">
    <text evidence="2">The sequence shown here is derived from an EMBL/GenBank/DDBJ whole genome shotgun (WGS) entry which is preliminary data.</text>
</comment>
<proteinExistence type="predicted"/>
<feature type="region of interest" description="Disordered" evidence="1">
    <location>
        <begin position="294"/>
        <end position="319"/>
    </location>
</feature>
<evidence type="ECO:0000313" key="3">
    <source>
        <dbReference type="Proteomes" id="UP000559010"/>
    </source>
</evidence>
<dbReference type="AlphaFoldDB" id="A0A848J179"/>
<dbReference type="Proteomes" id="UP000559010">
    <property type="component" value="Unassembled WGS sequence"/>
</dbReference>
<protein>
    <recommendedName>
        <fullName evidence="4">TnsE C-terminal domain-containing protein</fullName>
    </recommendedName>
</protein>
<name>A0A848J179_9BACT</name>
<gene>
    <name evidence="2" type="ORF">HH304_18050</name>
</gene>
<dbReference type="EMBL" id="JABBNU010000012">
    <property type="protein sequence ID" value="NMM50317.1"/>
    <property type="molecule type" value="Genomic_DNA"/>
</dbReference>
<evidence type="ECO:0008006" key="4">
    <source>
        <dbReference type="Google" id="ProtNLM"/>
    </source>
</evidence>
<keyword evidence="3" id="KW-1185">Reference proteome</keyword>
<sequence length="553" mass="65069">MNDIQLRFPNSEGKWWFLSWIGKTVYKERAYLNEFYFTNSFKNSDKISDFNLGHQIKLLLPVNFLHFLTIGTIFNDNGELVTVPAQYENPYKLRIYVPNRYKATSKPLELDENTKYPFPDNTEGFKYYKFYGEHPVFNEYTAILPIHTICKYYFFLDSQFPQYIIENRISDIIESTPPLTENEEKVGEVLYDNSIIQKHTIKTFAPYFFSKDDLGKQALSMIGSNLRKTLINTGNLNTYLNSFLPYNECLLNVRGKFIKQSNRKLFLVYDIISDENVAKSILVDRINILPKYKSQTKRKPKANSGEKKQGNKKDPEKIIKITSEPTNSNSLINSKKVKLQQPLPEHEIPVEFIKNLAEENNISTKKIPLEIDIDNFSLDINKDSNNNSQQLIIENDKNISSYNRYEYLKLLNDNLNQIKEYQAEFVKIKEIDQPTPDRIIIDNVEYSFYTIHIVFKDKNFYLIEFQKGFTGILHNINFFPIDSLNIYNITRSIAQDRINWVNIYDKKDPYLYKHQVKFVQSIKHQTMGHSTIDEIVNHTIKKIDKKLNRVLKT</sequence>
<feature type="compositionally biased region" description="Basic and acidic residues" evidence="1">
    <location>
        <begin position="304"/>
        <end position="319"/>
    </location>
</feature>
<dbReference type="RefSeq" id="WP_169684681.1">
    <property type="nucleotide sequence ID" value="NZ_JABBNU010000012.1"/>
</dbReference>
<evidence type="ECO:0000256" key="1">
    <source>
        <dbReference type="SAM" id="MobiDB-lite"/>
    </source>
</evidence>